<protein>
    <recommendedName>
        <fullName evidence="3">Secreted protein</fullName>
    </recommendedName>
</protein>
<proteinExistence type="predicted"/>
<comment type="caution">
    <text evidence="1">The sequence shown here is derived from an EMBL/GenBank/DDBJ whole genome shotgun (WGS) entry which is preliminary data.</text>
</comment>
<evidence type="ECO:0000313" key="1">
    <source>
        <dbReference type="EMBL" id="EUA85624.1"/>
    </source>
</evidence>
<dbReference type="EMBL" id="JAOL01000189">
    <property type="protein sequence ID" value="EUA85624.1"/>
    <property type="molecule type" value="Genomic_DNA"/>
</dbReference>
<dbReference type="Proteomes" id="UP000020681">
    <property type="component" value="Unassembled WGS sequence"/>
</dbReference>
<gene>
    <name evidence="1" type="ORF">I551_7909</name>
</gene>
<name>A0ABN0QLV2_MYCUL</name>
<evidence type="ECO:0008006" key="3">
    <source>
        <dbReference type="Google" id="ProtNLM"/>
    </source>
</evidence>
<reference evidence="1 2" key="1">
    <citation type="submission" date="2014-01" db="EMBL/GenBank/DDBJ databases">
        <authorList>
            <person name="Dobos K."/>
            <person name="Lenaerts A."/>
            <person name="Ordway D."/>
            <person name="DeGroote M.A."/>
            <person name="Parker T."/>
            <person name="Sizemore C."/>
            <person name="Tallon L.J."/>
            <person name="Sadzewicz L.K."/>
            <person name="Sengamalay N."/>
            <person name="Fraser C.M."/>
            <person name="Hine E."/>
            <person name="Shefchek K.A."/>
            <person name="Das S.P."/>
            <person name="Tettelin H."/>
        </authorList>
    </citation>
    <scope>NUCLEOTIDE SEQUENCE [LARGE SCALE GENOMIC DNA]</scope>
    <source>
        <strain evidence="1 2">Harvey</strain>
    </source>
</reference>
<sequence>MHRVPRLSRLASSAVFSSFISLLLRTDFWDCAKPASAAARKRVFGVPGGGDPVVPPDWALR</sequence>
<keyword evidence="2" id="KW-1185">Reference proteome</keyword>
<evidence type="ECO:0000313" key="2">
    <source>
        <dbReference type="Proteomes" id="UP000020681"/>
    </source>
</evidence>
<accession>A0ABN0QLV2</accession>
<organism evidence="1 2">
    <name type="scientific">Mycobacterium ulcerans str. Harvey</name>
    <dbReference type="NCBI Taxonomy" id="1299332"/>
    <lineage>
        <taxon>Bacteria</taxon>
        <taxon>Bacillati</taxon>
        <taxon>Actinomycetota</taxon>
        <taxon>Actinomycetes</taxon>
        <taxon>Mycobacteriales</taxon>
        <taxon>Mycobacteriaceae</taxon>
        <taxon>Mycobacterium</taxon>
        <taxon>Mycobacterium ulcerans group</taxon>
    </lineage>
</organism>